<dbReference type="EMBL" id="BLAL01000160">
    <property type="protein sequence ID" value="GES86203.1"/>
    <property type="molecule type" value="Genomic_DNA"/>
</dbReference>
<accession>A0A2Z6RLT6</accession>
<sequence length="459" mass="53562">MLPELCLRTIFEELKNDFISLHSCILVNRNWCTLALPKLWKNPFDDINNSNINGIMEANIPLLNTYTSCLSEDIRNNLGLKSNIQYPLFNYGIYLQYIHFKSILKSIYLWRNLYKDCGEPAVFKLISTPTKRRKISNNNEDNILKALCEYFINNSTCIKEVDLFDATCLNIFEFPNAVLNLSKIQHLKFEIQYNLEIISSAAKVAKDISKLEIDLKKVPYTTLISRVNNIQDLIKSQKNLKQISLSCSIMEFPEIIKGLSVHVETLTHITIRNVKFDHGFPITELAEYLNLKYLEIENCKFSRGKIIKPDLKAFQNLESILIKNTYVNFEIMEILCCQAKDRLRILKLPADSTDFSRLENICIKFCPNIKKFITSIKKTSYDHIISMLNACKNLEEIHIYEEQYDEIFGYQLYNVLDANQFLKLLGENLPKSVHTFKYLSDWRFDSESLEKFLHPVVKH</sequence>
<comment type="caution">
    <text evidence="1">The sequence shown here is derived from an EMBL/GenBank/DDBJ whole genome shotgun (WGS) entry which is preliminary data.</text>
</comment>
<dbReference type="Gene3D" id="3.80.10.10">
    <property type="entry name" value="Ribonuclease Inhibitor"/>
    <property type="match status" value="1"/>
</dbReference>
<evidence type="ECO:0000313" key="3">
    <source>
        <dbReference type="Proteomes" id="UP000247702"/>
    </source>
</evidence>
<dbReference type="SUPFAM" id="SSF52047">
    <property type="entry name" value="RNI-like"/>
    <property type="match status" value="1"/>
</dbReference>
<organism evidence="1 3">
    <name type="scientific">Rhizophagus clarus</name>
    <dbReference type="NCBI Taxonomy" id="94130"/>
    <lineage>
        <taxon>Eukaryota</taxon>
        <taxon>Fungi</taxon>
        <taxon>Fungi incertae sedis</taxon>
        <taxon>Mucoromycota</taxon>
        <taxon>Glomeromycotina</taxon>
        <taxon>Glomeromycetes</taxon>
        <taxon>Glomerales</taxon>
        <taxon>Glomeraceae</taxon>
        <taxon>Rhizophagus</taxon>
    </lineage>
</organism>
<dbReference type="OrthoDB" id="2404676at2759"/>
<keyword evidence="3" id="KW-1185">Reference proteome</keyword>
<evidence type="ECO:0000313" key="1">
    <source>
        <dbReference type="EMBL" id="GBC03131.1"/>
    </source>
</evidence>
<proteinExistence type="predicted"/>
<evidence type="ECO:0000313" key="2">
    <source>
        <dbReference type="EMBL" id="GES86203.1"/>
    </source>
</evidence>
<evidence type="ECO:0008006" key="4">
    <source>
        <dbReference type="Google" id="ProtNLM"/>
    </source>
</evidence>
<reference evidence="1 3" key="1">
    <citation type="submission" date="2017-11" db="EMBL/GenBank/DDBJ databases">
        <title>The genome of Rhizophagus clarus HR1 reveals common genetic basis of auxotrophy among arbuscular mycorrhizal fungi.</title>
        <authorList>
            <person name="Kobayashi Y."/>
        </authorList>
    </citation>
    <scope>NUCLEOTIDE SEQUENCE [LARGE SCALE GENOMIC DNA]</scope>
    <source>
        <strain evidence="1 3">HR1</strain>
    </source>
</reference>
<dbReference type="AlphaFoldDB" id="A0A2Z6RLT6"/>
<protein>
    <recommendedName>
        <fullName evidence="4">F-box domain-containing protein</fullName>
    </recommendedName>
</protein>
<dbReference type="EMBL" id="BEXD01003870">
    <property type="protein sequence ID" value="GBC03131.1"/>
    <property type="molecule type" value="Genomic_DNA"/>
</dbReference>
<reference evidence="2" key="2">
    <citation type="submission" date="2019-10" db="EMBL/GenBank/DDBJ databases">
        <title>Conservation and host-specific expression of non-tandemly repeated heterogenous ribosome RNA gene in arbuscular mycorrhizal fungi.</title>
        <authorList>
            <person name="Maeda T."/>
            <person name="Kobayashi Y."/>
            <person name="Nakagawa T."/>
            <person name="Ezawa T."/>
            <person name="Yamaguchi K."/>
            <person name="Bino T."/>
            <person name="Nishimoto Y."/>
            <person name="Shigenobu S."/>
            <person name="Kawaguchi M."/>
        </authorList>
    </citation>
    <scope>NUCLEOTIDE SEQUENCE</scope>
    <source>
        <strain evidence="2">HR1</strain>
    </source>
</reference>
<dbReference type="Proteomes" id="UP000615446">
    <property type="component" value="Unassembled WGS sequence"/>
</dbReference>
<dbReference type="Proteomes" id="UP000247702">
    <property type="component" value="Unassembled WGS sequence"/>
</dbReference>
<gene>
    <name evidence="2" type="ORF">RCL2_001326600</name>
    <name evidence="1" type="ORF">RclHR1_00050039</name>
</gene>
<name>A0A2Z6RLT6_9GLOM</name>
<dbReference type="InterPro" id="IPR032675">
    <property type="entry name" value="LRR_dom_sf"/>
</dbReference>